<comment type="caution">
    <text evidence="1">The sequence shown here is derived from an EMBL/GenBank/DDBJ whole genome shotgun (WGS) entry which is preliminary data.</text>
</comment>
<keyword evidence="2" id="KW-1185">Reference proteome</keyword>
<evidence type="ECO:0000313" key="1">
    <source>
        <dbReference type="EMBL" id="GGD76571.1"/>
    </source>
</evidence>
<dbReference type="EMBL" id="BMEG01000005">
    <property type="protein sequence ID" value="GGD76571.1"/>
    <property type="molecule type" value="Genomic_DNA"/>
</dbReference>
<accession>A0ABQ1RSE0</accession>
<dbReference type="Proteomes" id="UP000597138">
    <property type="component" value="Unassembled WGS sequence"/>
</dbReference>
<sequence length="97" mass="11301">MQAALQQEFDAQAQRMRLFAQRAAQCAAKRHREAGLTGRAFHARRLPCELAIRELPDPECEIALPLLRFHRYAFGFENTFLIQREIVRECFARISAR</sequence>
<protein>
    <submittedName>
        <fullName evidence="1">Uncharacterized protein</fullName>
    </submittedName>
</protein>
<gene>
    <name evidence="1" type="ORF">GCM10010985_33950</name>
</gene>
<organism evidence="1 2">
    <name type="scientific">Caballeronia grimmiae</name>
    <dbReference type="NCBI Taxonomy" id="1071679"/>
    <lineage>
        <taxon>Bacteria</taxon>
        <taxon>Pseudomonadati</taxon>
        <taxon>Pseudomonadota</taxon>
        <taxon>Betaproteobacteria</taxon>
        <taxon>Burkholderiales</taxon>
        <taxon>Burkholderiaceae</taxon>
        <taxon>Caballeronia</taxon>
    </lineage>
</organism>
<evidence type="ECO:0000313" key="2">
    <source>
        <dbReference type="Proteomes" id="UP000597138"/>
    </source>
</evidence>
<reference evidence="2" key="1">
    <citation type="journal article" date="2019" name="Int. J. Syst. Evol. Microbiol.">
        <title>The Global Catalogue of Microorganisms (GCM) 10K type strain sequencing project: providing services to taxonomists for standard genome sequencing and annotation.</title>
        <authorList>
            <consortium name="The Broad Institute Genomics Platform"/>
            <consortium name="The Broad Institute Genome Sequencing Center for Infectious Disease"/>
            <person name="Wu L."/>
            <person name="Ma J."/>
        </authorList>
    </citation>
    <scope>NUCLEOTIDE SEQUENCE [LARGE SCALE GENOMIC DNA]</scope>
    <source>
        <strain evidence="2">CGMCC 1.11013</strain>
    </source>
</reference>
<name>A0ABQ1RSE0_9BURK</name>
<proteinExistence type="predicted"/>